<keyword evidence="1" id="KW-0677">Repeat</keyword>
<evidence type="ECO:0000256" key="1">
    <source>
        <dbReference type="ARBA" id="ARBA00022737"/>
    </source>
</evidence>
<reference evidence="3 5" key="1">
    <citation type="submission" date="2018-06" db="EMBL/GenBank/DDBJ databases">
        <authorList>
            <consortium name="Pathogen Informatics"/>
            <person name="Doyle S."/>
        </authorList>
    </citation>
    <scope>NUCLEOTIDE SEQUENCE [LARGE SCALE GENOMIC DNA]</scope>
    <source>
        <strain evidence="3 5">NCTC10597</strain>
    </source>
</reference>
<organism evidence="3 5">
    <name type="scientific">Kurthia zopfii</name>
    <dbReference type="NCBI Taxonomy" id="1650"/>
    <lineage>
        <taxon>Bacteria</taxon>
        <taxon>Bacillati</taxon>
        <taxon>Bacillota</taxon>
        <taxon>Bacilli</taxon>
        <taxon>Bacillales</taxon>
        <taxon>Caryophanaceae</taxon>
        <taxon>Kurthia</taxon>
    </lineage>
</organism>
<dbReference type="Pfam" id="PF25023">
    <property type="entry name" value="TEN_YD-shell"/>
    <property type="match status" value="1"/>
</dbReference>
<gene>
    <name evidence="3" type="primary">wapA_2</name>
    <name evidence="4" type="ORF">DFR61_1332</name>
    <name evidence="3" type="ORF">NCTC10597_01331</name>
</gene>
<protein>
    <submittedName>
        <fullName evidence="3">Cell wall-associated polypeptide CWBP200</fullName>
    </submittedName>
    <submittedName>
        <fullName evidence="4">RHS repeat-associated protein</fullName>
    </submittedName>
</protein>
<dbReference type="InterPro" id="IPR022385">
    <property type="entry name" value="Rhs_assc_core"/>
</dbReference>
<dbReference type="EMBL" id="SNZG01000033">
    <property type="protein sequence ID" value="TDR34967.1"/>
    <property type="molecule type" value="Genomic_DNA"/>
</dbReference>
<reference evidence="4 6" key="2">
    <citation type="submission" date="2019-03" db="EMBL/GenBank/DDBJ databases">
        <title>Genomic Encyclopedia of Type Strains, Phase IV (KMG-IV): sequencing the most valuable type-strain genomes for metagenomic binning, comparative biology and taxonomic classification.</title>
        <authorList>
            <person name="Goeker M."/>
        </authorList>
    </citation>
    <scope>NUCLEOTIDE SEQUENCE [LARGE SCALE GENOMIC DNA]</scope>
    <source>
        <strain evidence="4 6">DSM 20580</strain>
    </source>
</reference>
<proteinExistence type="predicted"/>
<dbReference type="PANTHER" id="PTHR32305">
    <property type="match status" value="1"/>
</dbReference>
<dbReference type="InterPro" id="IPR056823">
    <property type="entry name" value="TEN-like_YD-shell"/>
</dbReference>
<dbReference type="OrthoDB" id="41445at2"/>
<evidence type="ECO:0000259" key="2">
    <source>
        <dbReference type="Pfam" id="PF25023"/>
    </source>
</evidence>
<dbReference type="InterPro" id="IPR050708">
    <property type="entry name" value="T6SS_VgrG/RHS"/>
</dbReference>
<dbReference type="EMBL" id="UGNP01000001">
    <property type="protein sequence ID" value="STX09643.1"/>
    <property type="molecule type" value="Genomic_DNA"/>
</dbReference>
<feature type="domain" description="Teneurin-like YD-shell" evidence="2">
    <location>
        <begin position="6"/>
        <end position="232"/>
    </location>
</feature>
<dbReference type="PANTHER" id="PTHR32305:SF17">
    <property type="entry name" value="TRNA NUCLEASE WAPA"/>
    <property type="match status" value="1"/>
</dbReference>
<dbReference type="Gene3D" id="2.180.10.10">
    <property type="entry name" value="RHS repeat-associated core"/>
    <property type="match status" value="1"/>
</dbReference>
<dbReference type="AlphaFoldDB" id="A0A8B4QA90"/>
<evidence type="ECO:0000313" key="6">
    <source>
        <dbReference type="Proteomes" id="UP000294641"/>
    </source>
</evidence>
<evidence type="ECO:0000313" key="3">
    <source>
        <dbReference type="EMBL" id="STX09643.1"/>
    </source>
</evidence>
<evidence type="ECO:0000313" key="5">
    <source>
        <dbReference type="Proteomes" id="UP000254330"/>
    </source>
</evidence>
<dbReference type="Proteomes" id="UP000254330">
    <property type="component" value="Unassembled WGS sequence"/>
</dbReference>
<dbReference type="RefSeq" id="WP_109350413.1">
    <property type="nucleotide sequence ID" value="NZ_QFVS01000035.1"/>
</dbReference>
<accession>A0A8B4QA90</accession>
<name>A0A8B4QA90_9BACL</name>
<keyword evidence="6" id="KW-1185">Reference proteome</keyword>
<comment type="caution">
    <text evidence="3">The sequence shown here is derived from an EMBL/GenBank/DDBJ whole genome shotgun (WGS) entry which is preliminary data.</text>
</comment>
<evidence type="ECO:0000313" key="4">
    <source>
        <dbReference type="EMBL" id="TDR34967.1"/>
    </source>
</evidence>
<dbReference type="Proteomes" id="UP000294641">
    <property type="component" value="Unassembled WGS sequence"/>
</dbReference>
<sequence>MNGEKATFTYNDANQITTKNETAYTYDADGNLLQDEHYKYTYSDQQRLTKVTTLDDQTIASYTYDENGLRLTKTIGDKTHEYFYNDEVLEMEVVKVKDVVTEYRSYEWSGYTPLGMIIKKQNESGTFETNAYQFITNHRGDVLSIRDSEDKEVANYTYDAYGNELTATGDLAKANPIRYAGYYYDEETKNYYLQARYYNPANGAFLALDPHPGDDDEPLSQNGYSYANGNPVMNVDPDGEWAFLWWMAKGALLGGFVSYIQYEVEVRLGIQKRSKSNAIAKVSFGALSGAVLGGIGVSARGIKHVKGLLKIAKKKKYLSKKELKIANYIIYGQYNLLKKVVNHFNTTPGKRSWKDVIYSNSKKYF</sequence>
<dbReference type="NCBIfam" id="TIGR03696">
    <property type="entry name" value="Rhs_assc_core"/>
    <property type="match status" value="1"/>
</dbReference>